<keyword evidence="3" id="KW-1185">Reference proteome</keyword>
<proteinExistence type="predicted"/>
<sequence>IDARQVGNLPEPKGQEQAEEHRVGYETTQDHDVTYVQVWLRFLACRGRRPSDFCKARLKRVAALIPPPLPPLATGEIVREERGNCEIVTEERGDLVVTKGRHSRRASYRSVPVLQSIERSWNESAARKETGRRRNWGRVAGRLVAEAGCENGGQLAQVQRRSVRVLPADVET</sequence>
<evidence type="ECO:0000313" key="3">
    <source>
        <dbReference type="Proteomes" id="UP000673691"/>
    </source>
</evidence>
<protein>
    <submittedName>
        <fullName evidence="2">Uncharacterized protein</fullName>
    </submittedName>
</protein>
<dbReference type="EMBL" id="JAEFCI010006895">
    <property type="protein sequence ID" value="KAG5459399.1"/>
    <property type="molecule type" value="Genomic_DNA"/>
</dbReference>
<accession>A0A8H8DI17</accession>
<evidence type="ECO:0000256" key="1">
    <source>
        <dbReference type="SAM" id="MobiDB-lite"/>
    </source>
</evidence>
<reference evidence="2 3" key="1">
    <citation type="journal article" name="Sci. Rep.">
        <title>Genome-scale phylogenetic analyses confirm Olpidium as the closest living zoosporic fungus to the non-flagellated, terrestrial fungi.</title>
        <authorList>
            <person name="Chang Y."/>
            <person name="Rochon D."/>
            <person name="Sekimoto S."/>
            <person name="Wang Y."/>
            <person name="Chovatia M."/>
            <person name="Sandor L."/>
            <person name="Salamov A."/>
            <person name="Grigoriev I.V."/>
            <person name="Stajich J.E."/>
            <person name="Spatafora J.W."/>
        </authorList>
    </citation>
    <scope>NUCLEOTIDE SEQUENCE [LARGE SCALE GENOMIC DNA]</scope>
    <source>
        <strain evidence="2">S191</strain>
    </source>
</reference>
<gene>
    <name evidence="2" type="ORF">BJ554DRAFT_200</name>
</gene>
<dbReference type="AlphaFoldDB" id="A0A8H8DI17"/>
<comment type="caution">
    <text evidence="2">The sequence shown here is derived from an EMBL/GenBank/DDBJ whole genome shotgun (WGS) entry which is preliminary data.</text>
</comment>
<feature type="compositionally biased region" description="Basic and acidic residues" evidence="1">
    <location>
        <begin position="13"/>
        <end position="23"/>
    </location>
</feature>
<feature type="non-terminal residue" evidence="2">
    <location>
        <position position="1"/>
    </location>
</feature>
<organism evidence="2 3">
    <name type="scientific">Olpidium bornovanus</name>
    <dbReference type="NCBI Taxonomy" id="278681"/>
    <lineage>
        <taxon>Eukaryota</taxon>
        <taxon>Fungi</taxon>
        <taxon>Fungi incertae sedis</taxon>
        <taxon>Olpidiomycota</taxon>
        <taxon>Olpidiomycotina</taxon>
        <taxon>Olpidiomycetes</taxon>
        <taxon>Olpidiales</taxon>
        <taxon>Olpidiaceae</taxon>
        <taxon>Olpidium</taxon>
    </lineage>
</organism>
<evidence type="ECO:0000313" key="2">
    <source>
        <dbReference type="EMBL" id="KAG5459399.1"/>
    </source>
</evidence>
<dbReference type="Proteomes" id="UP000673691">
    <property type="component" value="Unassembled WGS sequence"/>
</dbReference>
<feature type="region of interest" description="Disordered" evidence="1">
    <location>
        <begin position="1"/>
        <end position="23"/>
    </location>
</feature>
<name>A0A8H8DI17_9FUNG</name>